<name>A0A1X2HDC4_SYNRA</name>
<dbReference type="OMA" id="FQWTRSE"/>
<dbReference type="Proteomes" id="UP000242180">
    <property type="component" value="Unassembled WGS sequence"/>
</dbReference>
<reference evidence="2 3" key="1">
    <citation type="submission" date="2016-07" db="EMBL/GenBank/DDBJ databases">
        <title>Pervasive Adenine N6-methylation of Active Genes in Fungi.</title>
        <authorList>
            <consortium name="DOE Joint Genome Institute"/>
            <person name="Mondo S.J."/>
            <person name="Dannebaum R.O."/>
            <person name="Kuo R.C."/>
            <person name="Labutti K."/>
            <person name="Haridas S."/>
            <person name="Kuo A."/>
            <person name="Salamov A."/>
            <person name="Ahrendt S.R."/>
            <person name="Lipzen A."/>
            <person name="Sullivan W."/>
            <person name="Andreopoulos W.B."/>
            <person name="Clum A."/>
            <person name="Lindquist E."/>
            <person name="Daum C."/>
            <person name="Ramamoorthy G.K."/>
            <person name="Gryganskyi A."/>
            <person name="Culley D."/>
            <person name="Magnuson J.K."/>
            <person name="James T.Y."/>
            <person name="O'Malley M.A."/>
            <person name="Stajich J.E."/>
            <person name="Spatafora J.W."/>
            <person name="Visel A."/>
            <person name="Grigoriev I.V."/>
        </authorList>
    </citation>
    <scope>NUCLEOTIDE SEQUENCE [LARGE SCALE GENOMIC DNA]</scope>
    <source>
        <strain evidence="2 3">NRRL 2496</strain>
    </source>
</reference>
<keyword evidence="3" id="KW-1185">Reference proteome</keyword>
<sequence>MSDTTKDDVKEDPKEESQVTTEPAELPAGSPTKETFPPADGEDDEFGDFGDFDDSQPLEDDEFGDFDDFEAAEDMPQEDAFVEAQESPHAEPSSPLEYEEYVSMLENDASLDSIAEYVGDYLGTLFGSPSSQVHVASPSSLGEDPNILCTPCSVELWDKLSRDSVFYNPITGSIGQFQWTRSETNRAYLNALGVTINYDEKMNAGGRGSKSPMMNGTHRRPQSHIDTNDTNRTMSMAEAEKRSSASHVRSASLSGMSTQIRHSEDVSPPKKVVEEEPELDIDIAKAYCELTEDTIRIFPDEKLQAMVVELNRLQRQASEYLGYLLDQREQLMMDAETYNDLISCIVGHAQRLREQNTKDASPAMVNRKKKGGGLNVLRRKQTSGATNTHSVSMGGGVVGVKQPKKSNTLPKTTSEGRRSM</sequence>
<evidence type="ECO:0000313" key="3">
    <source>
        <dbReference type="Proteomes" id="UP000242180"/>
    </source>
</evidence>
<evidence type="ECO:0000256" key="1">
    <source>
        <dbReference type="SAM" id="MobiDB-lite"/>
    </source>
</evidence>
<dbReference type="AlphaFoldDB" id="A0A1X2HDC4"/>
<feature type="region of interest" description="Disordered" evidence="1">
    <location>
        <begin position="207"/>
        <end position="274"/>
    </location>
</feature>
<feature type="region of interest" description="Disordered" evidence="1">
    <location>
        <begin position="381"/>
        <end position="420"/>
    </location>
</feature>
<feature type="compositionally biased region" description="Polar residues" evidence="1">
    <location>
        <begin position="224"/>
        <end position="234"/>
    </location>
</feature>
<dbReference type="OrthoDB" id="5378975at2759"/>
<dbReference type="InParanoid" id="A0A1X2HDC4"/>
<feature type="compositionally biased region" description="Acidic residues" evidence="1">
    <location>
        <begin position="40"/>
        <end position="76"/>
    </location>
</feature>
<evidence type="ECO:0000313" key="2">
    <source>
        <dbReference type="EMBL" id="ORY96813.1"/>
    </source>
</evidence>
<dbReference type="PANTHER" id="PTHR38698">
    <property type="entry name" value="EXPRESSED PROTEIN"/>
    <property type="match status" value="1"/>
</dbReference>
<comment type="caution">
    <text evidence="2">The sequence shown here is derived from an EMBL/GenBank/DDBJ whole genome shotgun (WGS) entry which is preliminary data.</text>
</comment>
<feature type="compositionally biased region" description="Basic and acidic residues" evidence="1">
    <location>
        <begin position="261"/>
        <end position="274"/>
    </location>
</feature>
<dbReference type="Pfam" id="PF17104">
    <property type="entry name" value="YBL010C_LAA2"/>
    <property type="match status" value="1"/>
</dbReference>
<feature type="region of interest" description="Disordered" evidence="1">
    <location>
        <begin position="1"/>
        <end position="76"/>
    </location>
</feature>
<dbReference type="STRING" id="13706.A0A1X2HDC4"/>
<accession>A0A1X2HDC4</accession>
<feature type="compositionally biased region" description="Low complexity" evidence="1">
    <location>
        <begin position="245"/>
        <end position="254"/>
    </location>
</feature>
<dbReference type="EMBL" id="MCGN01000005">
    <property type="protein sequence ID" value="ORY96813.1"/>
    <property type="molecule type" value="Genomic_DNA"/>
</dbReference>
<dbReference type="InterPro" id="IPR031355">
    <property type="entry name" value="YBL010C/LAA2-like"/>
</dbReference>
<feature type="compositionally biased region" description="Basic and acidic residues" evidence="1">
    <location>
        <begin position="1"/>
        <end position="17"/>
    </location>
</feature>
<gene>
    <name evidence="2" type="ORF">BCR43DRAFT_564038</name>
</gene>
<proteinExistence type="predicted"/>
<dbReference type="PANTHER" id="PTHR38698:SF1">
    <property type="entry name" value="FUNGAL PROTEIN"/>
    <property type="match status" value="1"/>
</dbReference>
<organism evidence="2 3">
    <name type="scientific">Syncephalastrum racemosum</name>
    <name type="common">Filamentous fungus</name>
    <dbReference type="NCBI Taxonomy" id="13706"/>
    <lineage>
        <taxon>Eukaryota</taxon>
        <taxon>Fungi</taxon>
        <taxon>Fungi incertae sedis</taxon>
        <taxon>Mucoromycota</taxon>
        <taxon>Mucoromycotina</taxon>
        <taxon>Mucoromycetes</taxon>
        <taxon>Mucorales</taxon>
        <taxon>Syncephalastraceae</taxon>
        <taxon>Syncephalastrum</taxon>
    </lineage>
</organism>
<protein>
    <submittedName>
        <fullName evidence="2">Uncharacterized protein</fullName>
    </submittedName>
</protein>